<dbReference type="AlphaFoldDB" id="A0A9P5TM96"/>
<comment type="caution">
    <text evidence="1">The sequence shown here is derived from an EMBL/GenBank/DDBJ whole genome shotgun (WGS) entry which is preliminary data.</text>
</comment>
<protein>
    <submittedName>
        <fullName evidence="1">Uncharacterized protein</fullName>
    </submittedName>
</protein>
<keyword evidence="2" id="KW-1185">Reference proteome</keyword>
<organism evidence="1 2">
    <name type="scientific">Gymnopilus junonius</name>
    <name type="common">Spectacular rustgill mushroom</name>
    <name type="synonym">Gymnopilus spectabilis subsp. junonius</name>
    <dbReference type="NCBI Taxonomy" id="109634"/>
    <lineage>
        <taxon>Eukaryota</taxon>
        <taxon>Fungi</taxon>
        <taxon>Dikarya</taxon>
        <taxon>Basidiomycota</taxon>
        <taxon>Agaricomycotina</taxon>
        <taxon>Agaricomycetes</taxon>
        <taxon>Agaricomycetidae</taxon>
        <taxon>Agaricales</taxon>
        <taxon>Agaricineae</taxon>
        <taxon>Hymenogastraceae</taxon>
        <taxon>Gymnopilus</taxon>
    </lineage>
</organism>
<proteinExistence type="predicted"/>
<accession>A0A9P5TM96</accession>
<dbReference type="Proteomes" id="UP000724874">
    <property type="component" value="Unassembled WGS sequence"/>
</dbReference>
<sequence length="172" mass="19160">MNKIFLSCNPSSKKKGRVAGVRTVLLRLRLGLLVVINLRLLPIQVQKNIICLEILYFVIEDLQFVWVLRLVPAQVEIVIEAPSSSLSSSSSPPADSCTSSLCLDCSIRRMAFRVKEMSPWKTKVSRLGRLFCCRASSRGKTKFLQEGDTLASKSNIWASSVTLLWLTVSSVN</sequence>
<evidence type="ECO:0000313" key="2">
    <source>
        <dbReference type="Proteomes" id="UP000724874"/>
    </source>
</evidence>
<dbReference type="EMBL" id="JADNYJ010000060">
    <property type="protein sequence ID" value="KAF8895845.1"/>
    <property type="molecule type" value="Genomic_DNA"/>
</dbReference>
<gene>
    <name evidence="1" type="ORF">CPB84DRAFT_1242540</name>
</gene>
<reference evidence="1" key="1">
    <citation type="submission" date="2020-11" db="EMBL/GenBank/DDBJ databases">
        <authorList>
            <consortium name="DOE Joint Genome Institute"/>
            <person name="Ahrendt S."/>
            <person name="Riley R."/>
            <person name="Andreopoulos W."/>
            <person name="LaButti K."/>
            <person name="Pangilinan J."/>
            <person name="Ruiz-duenas F.J."/>
            <person name="Barrasa J.M."/>
            <person name="Sanchez-Garcia M."/>
            <person name="Camarero S."/>
            <person name="Miyauchi S."/>
            <person name="Serrano A."/>
            <person name="Linde D."/>
            <person name="Babiker R."/>
            <person name="Drula E."/>
            <person name="Ayuso-Fernandez I."/>
            <person name="Pacheco R."/>
            <person name="Padilla G."/>
            <person name="Ferreira P."/>
            <person name="Barriuso J."/>
            <person name="Kellner H."/>
            <person name="Castanera R."/>
            <person name="Alfaro M."/>
            <person name="Ramirez L."/>
            <person name="Pisabarro A.G."/>
            <person name="Kuo A."/>
            <person name="Tritt A."/>
            <person name="Lipzen A."/>
            <person name="He G."/>
            <person name="Yan M."/>
            <person name="Ng V."/>
            <person name="Cullen D."/>
            <person name="Martin F."/>
            <person name="Rosso M.-N."/>
            <person name="Henrissat B."/>
            <person name="Hibbett D."/>
            <person name="Martinez A.T."/>
            <person name="Grigoriev I.V."/>
        </authorList>
    </citation>
    <scope>NUCLEOTIDE SEQUENCE</scope>
    <source>
        <strain evidence="1">AH 44721</strain>
    </source>
</reference>
<name>A0A9P5TM96_GYMJU</name>
<evidence type="ECO:0000313" key="1">
    <source>
        <dbReference type="EMBL" id="KAF8895845.1"/>
    </source>
</evidence>